<dbReference type="Pfam" id="PF00668">
    <property type="entry name" value="Condensation"/>
    <property type="match status" value="1"/>
</dbReference>
<organism evidence="2 3">
    <name type="scientific">Streptomyces asoensis</name>
    <dbReference type="NCBI Taxonomy" id="249586"/>
    <lineage>
        <taxon>Bacteria</taxon>
        <taxon>Bacillati</taxon>
        <taxon>Actinomycetota</taxon>
        <taxon>Actinomycetes</taxon>
        <taxon>Kitasatosporales</taxon>
        <taxon>Streptomycetaceae</taxon>
        <taxon>Streptomyces</taxon>
    </lineage>
</organism>
<name>A0ABQ3S6D1_9ACTN</name>
<dbReference type="Gene3D" id="3.30.559.30">
    <property type="entry name" value="Nonribosomal peptide synthetase, condensation domain"/>
    <property type="match status" value="1"/>
</dbReference>
<gene>
    <name evidence="2" type="ORF">Saso_53370</name>
</gene>
<keyword evidence="3" id="KW-1185">Reference proteome</keyword>
<comment type="caution">
    <text evidence="2">The sequence shown here is derived from an EMBL/GenBank/DDBJ whole genome shotgun (WGS) entry which is preliminary data.</text>
</comment>
<dbReference type="InterPro" id="IPR001242">
    <property type="entry name" value="Condensation_dom"/>
</dbReference>
<proteinExistence type="predicted"/>
<evidence type="ECO:0000313" key="2">
    <source>
        <dbReference type="EMBL" id="GHI63687.1"/>
    </source>
</evidence>
<accession>A0ABQ3S6D1</accession>
<dbReference type="PANTHER" id="PTHR45527">
    <property type="entry name" value="NONRIBOSOMAL PEPTIDE SYNTHETASE"/>
    <property type="match status" value="1"/>
</dbReference>
<evidence type="ECO:0000259" key="1">
    <source>
        <dbReference type="Pfam" id="PF00668"/>
    </source>
</evidence>
<dbReference type="GeneID" id="91473159"/>
<dbReference type="Gene3D" id="3.30.559.10">
    <property type="entry name" value="Chloramphenicol acetyltransferase-like domain"/>
    <property type="match status" value="1"/>
</dbReference>
<evidence type="ECO:0000313" key="3">
    <source>
        <dbReference type="Proteomes" id="UP000649259"/>
    </source>
</evidence>
<dbReference type="EMBL" id="BNEB01000005">
    <property type="protein sequence ID" value="GHI63687.1"/>
    <property type="molecule type" value="Genomic_DNA"/>
</dbReference>
<reference evidence="3" key="1">
    <citation type="submission" date="2023-07" db="EMBL/GenBank/DDBJ databases">
        <title>Whole genome shotgun sequence of Streptomyces cacaoi subsp. asoensis NBRC 13813.</title>
        <authorList>
            <person name="Komaki H."/>
            <person name="Tamura T."/>
        </authorList>
    </citation>
    <scope>NUCLEOTIDE SEQUENCE [LARGE SCALE GENOMIC DNA]</scope>
    <source>
        <strain evidence="3">NBRC 13813</strain>
    </source>
</reference>
<dbReference type="SUPFAM" id="SSF52777">
    <property type="entry name" value="CoA-dependent acyltransferases"/>
    <property type="match status" value="2"/>
</dbReference>
<dbReference type="Proteomes" id="UP000649259">
    <property type="component" value="Unassembled WGS sequence"/>
</dbReference>
<dbReference type="RefSeq" id="WP_229901392.1">
    <property type="nucleotide sequence ID" value="NZ_BMSI01000010.1"/>
</dbReference>
<dbReference type="PANTHER" id="PTHR45527:SF1">
    <property type="entry name" value="FATTY ACID SYNTHASE"/>
    <property type="match status" value="1"/>
</dbReference>
<dbReference type="InterPro" id="IPR023213">
    <property type="entry name" value="CAT-like_dom_sf"/>
</dbReference>
<sequence>MTTTTGPEHPALPLSSRQEMCWEWERCHARPWPSVVSIDCATALRLLGPLDTGALREAFAEVTLHHDALRLRLEGPPERIADVVRPRQTLRATPLPLEEAELPAQPYGFLVELSARPFDVTEALGRAYLLRAAPDHHVLLTNFHHLVFDAACHRLFLGDLAHAYNRRVAGGPPLRPAFSYLDLIHAESARPFLEDRAARLAARAALLRAYGAGDPLPGRTAGPRALRHHYDEEPLEFSPRQTRRLLHAARAARVSLYSLLIAGFAGALGRQFGRERLIFSTPSHGRLRPEHRTAVGEFANMVQIPVDLSQDGGRGLLRRTHEAVRDASATVDLPFGRVAESVLGRSGDAGFFRYALGHAALRLHGVTGWAMDLQRIDAVPMHALRTDVLPISQDSSRLTYATRQSSEAAAPVLAITLNMTEDARLSGYLRHERAHHGPDTARSVLHHLRERLDALTGPAAT</sequence>
<protein>
    <recommendedName>
        <fullName evidence="1">Condensation domain-containing protein</fullName>
    </recommendedName>
</protein>
<feature type="domain" description="Condensation" evidence="1">
    <location>
        <begin position="41"/>
        <end position="340"/>
    </location>
</feature>